<proteinExistence type="predicted"/>
<gene>
    <name evidence="1" type="ORF">LEP1GSC179_0232</name>
</gene>
<name>A0A0E2BLQ6_9LEPT</name>
<organism evidence="1 2">
    <name type="scientific">Leptospira santarosai str. MOR084</name>
    <dbReference type="NCBI Taxonomy" id="1049984"/>
    <lineage>
        <taxon>Bacteria</taxon>
        <taxon>Pseudomonadati</taxon>
        <taxon>Spirochaetota</taxon>
        <taxon>Spirochaetia</taxon>
        <taxon>Leptospirales</taxon>
        <taxon>Leptospiraceae</taxon>
        <taxon>Leptospira</taxon>
    </lineage>
</organism>
<dbReference type="AlphaFoldDB" id="A0A0E2BLQ6"/>
<evidence type="ECO:0000313" key="1">
    <source>
        <dbReference type="EMBL" id="EKO35892.1"/>
    </source>
</evidence>
<dbReference type="EMBL" id="AHON02000001">
    <property type="protein sequence ID" value="EKO35892.1"/>
    <property type="molecule type" value="Genomic_DNA"/>
</dbReference>
<accession>A0A0E2BLQ6</accession>
<evidence type="ECO:0000313" key="2">
    <source>
        <dbReference type="Proteomes" id="UP000006329"/>
    </source>
</evidence>
<keyword evidence="2" id="KW-1185">Reference proteome</keyword>
<sequence length="90" mass="10669">MKESNLPLFPLFPLIRSKKQSHWVLFYFFCTSHFGFSFFRIESGNETFVNDSKETVCYKNLFRNGESRVIEERNVSEFTTLSKGILSCYF</sequence>
<comment type="caution">
    <text evidence="1">The sequence shown here is derived from an EMBL/GenBank/DDBJ whole genome shotgun (WGS) entry which is preliminary data.</text>
</comment>
<dbReference type="Proteomes" id="UP000006329">
    <property type="component" value="Unassembled WGS sequence"/>
</dbReference>
<dbReference type="RefSeq" id="WP_004484213.1">
    <property type="nucleotide sequence ID" value="NZ_AHON02000001.1"/>
</dbReference>
<reference evidence="1" key="1">
    <citation type="submission" date="2012-10" db="EMBL/GenBank/DDBJ databases">
        <authorList>
            <person name="Harkins D.M."/>
            <person name="Durkin A.S."/>
            <person name="Brinkac L.M."/>
            <person name="Haft D.H."/>
            <person name="Selengut J.D."/>
            <person name="Sanka R."/>
            <person name="DePew J."/>
            <person name="Purushe J."/>
            <person name="Matthias M.A."/>
            <person name="Vinetz J.M."/>
            <person name="Sutton G.G."/>
            <person name="Nierman W.C."/>
            <person name="Fouts D.E."/>
        </authorList>
    </citation>
    <scope>NUCLEOTIDE SEQUENCE [LARGE SCALE GENOMIC DNA]</scope>
    <source>
        <strain evidence="1">MOR084</strain>
    </source>
</reference>
<protein>
    <submittedName>
        <fullName evidence="1">Uncharacterized protein</fullName>
    </submittedName>
</protein>